<dbReference type="Pfam" id="PF04143">
    <property type="entry name" value="Sulf_transp"/>
    <property type="match status" value="1"/>
</dbReference>
<dbReference type="InterPro" id="IPR007272">
    <property type="entry name" value="Sulf_transp_TsuA/YedE"/>
</dbReference>
<dbReference type="AlphaFoldDB" id="A0A239HXX2"/>
<proteinExistence type="predicted"/>
<dbReference type="EMBL" id="FZON01000037">
    <property type="protein sequence ID" value="SNS86111.1"/>
    <property type="molecule type" value="Genomic_DNA"/>
</dbReference>
<evidence type="ECO:0000313" key="2">
    <source>
        <dbReference type="EMBL" id="SNS86111.1"/>
    </source>
</evidence>
<dbReference type="RefSeq" id="WP_089279078.1">
    <property type="nucleotide sequence ID" value="NZ_FZON01000037.1"/>
</dbReference>
<feature type="transmembrane region" description="Helical" evidence="1">
    <location>
        <begin position="254"/>
        <end position="274"/>
    </location>
</feature>
<reference evidence="2 3" key="1">
    <citation type="submission" date="2017-06" db="EMBL/GenBank/DDBJ databases">
        <authorList>
            <person name="Kim H.J."/>
            <person name="Triplett B.A."/>
        </authorList>
    </citation>
    <scope>NUCLEOTIDE SEQUENCE [LARGE SCALE GENOMIC DNA]</scope>
    <source>
        <strain evidence="2 3">DSM 11445</strain>
    </source>
</reference>
<protein>
    <submittedName>
        <fullName evidence="2">Toxin CptA</fullName>
    </submittedName>
</protein>
<keyword evidence="1" id="KW-1133">Transmembrane helix</keyword>
<evidence type="ECO:0000256" key="1">
    <source>
        <dbReference type="SAM" id="Phobius"/>
    </source>
</evidence>
<accession>A0A239HXX2</accession>
<feature type="transmembrane region" description="Helical" evidence="1">
    <location>
        <begin position="40"/>
        <end position="63"/>
    </location>
</feature>
<sequence>MTSILLLSLLMGVILGVSAHRAGLCAVKAVAEVMTSGRGWILWSFLKASMWVFGFAAVANTLTDGIALRHWPMSATAVLGGLIFGLGAGANGACSFSTFVRLADGHFVMLFTLAGWPLGMLGVHLLWPALHQPPVQAPGAPVWFLVAIGPWMVWQGLHILRRLRDEGWAQLRAAQWPLSLSVTLIAMANFAILASGSTWSFTSTMLCTVQAAPLSGCAQGTSLWLVSGAAVLGMIGSAVLRGSYQLRRIRIKAALRHGLAGVVMGAGAALIPGGNDGLILFGLPALAPHALSSWLAIIAGVALALILRRLAGRPIPVIFCEGDICCARL</sequence>
<dbReference type="OrthoDB" id="8445931at2"/>
<feature type="transmembrane region" description="Helical" evidence="1">
    <location>
        <begin position="286"/>
        <end position="307"/>
    </location>
</feature>
<evidence type="ECO:0000313" key="3">
    <source>
        <dbReference type="Proteomes" id="UP000198440"/>
    </source>
</evidence>
<organism evidence="2 3">
    <name type="scientific">Antarctobacter heliothermus</name>
    <dbReference type="NCBI Taxonomy" id="74033"/>
    <lineage>
        <taxon>Bacteria</taxon>
        <taxon>Pseudomonadati</taxon>
        <taxon>Pseudomonadota</taxon>
        <taxon>Alphaproteobacteria</taxon>
        <taxon>Rhodobacterales</taxon>
        <taxon>Roseobacteraceae</taxon>
        <taxon>Antarctobacter</taxon>
    </lineage>
</organism>
<feature type="transmembrane region" description="Helical" evidence="1">
    <location>
        <begin position="107"/>
        <end position="130"/>
    </location>
</feature>
<dbReference type="Proteomes" id="UP000198440">
    <property type="component" value="Unassembled WGS sequence"/>
</dbReference>
<gene>
    <name evidence="2" type="ORF">SAMN04488078_103747</name>
</gene>
<feature type="transmembrane region" description="Helical" evidence="1">
    <location>
        <begin position="180"/>
        <end position="202"/>
    </location>
</feature>
<feature type="transmembrane region" description="Helical" evidence="1">
    <location>
        <begin position="222"/>
        <end position="242"/>
    </location>
</feature>
<keyword evidence="1" id="KW-0472">Membrane</keyword>
<feature type="transmembrane region" description="Helical" evidence="1">
    <location>
        <begin position="142"/>
        <end position="160"/>
    </location>
</feature>
<keyword evidence="1" id="KW-0812">Transmembrane</keyword>
<name>A0A239HXX2_9RHOB</name>